<accession>A0ABV4M8E4</accession>
<dbReference type="RefSeq" id="WP_084654949.1">
    <property type="nucleotide sequence ID" value="NZ_AP025472.1"/>
</dbReference>
<organism evidence="2 3">
    <name type="scientific">Vibrio cortegadensis</name>
    <dbReference type="NCBI Taxonomy" id="1328770"/>
    <lineage>
        <taxon>Bacteria</taxon>
        <taxon>Pseudomonadati</taxon>
        <taxon>Pseudomonadota</taxon>
        <taxon>Gammaproteobacteria</taxon>
        <taxon>Vibrionales</taxon>
        <taxon>Vibrionaceae</taxon>
        <taxon>Vibrio</taxon>
    </lineage>
</organism>
<keyword evidence="3" id="KW-1185">Reference proteome</keyword>
<gene>
    <name evidence="2" type="ORF">ACED38_13005</name>
</gene>
<protein>
    <submittedName>
        <fullName evidence="2">Uncharacterized protein</fullName>
    </submittedName>
</protein>
<keyword evidence="1" id="KW-0472">Membrane</keyword>
<reference evidence="2 3" key="1">
    <citation type="submission" date="2024-06" db="EMBL/GenBank/DDBJ databases">
        <authorList>
            <person name="Steensen K."/>
            <person name="Seneca J."/>
            <person name="Bartlau N."/>
            <person name="Yu A.X."/>
            <person name="Polz M.F."/>
        </authorList>
    </citation>
    <scope>NUCLEOTIDE SEQUENCE [LARGE SCALE GENOMIC DNA]</scope>
    <source>
        <strain evidence="2 3">FF146</strain>
    </source>
</reference>
<name>A0ABV4M8E4_9VIBR</name>
<comment type="caution">
    <text evidence="2">The sequence shown here is derived from an EMBL/GenBank/DDBJ whole genome shotgun (WGS) entry which is preliminary data.</text>
</comment>
<proteinExistence type="predicted"/>
<evidence type="ECO:0000313" key="3">
    <source>
        <dbReference type="Proteomes" id="UP001569153"/>
    </source>
</evidence>
<feature type="transmembrane region" description="Helical" evidence="1">
    <location>
        <begin position="20"/>
        <end position="38"/>
    </location>
</feature>
<evidence type="ECO:0000313" key="2">
    <source>
        <dbReference type="EMBL" id="MEZ8195794.1"/>
    </source>
</evidence>
<dbReference type="Proteomes" id="UP001569153">
    <property type="component" value="Unassembled WGS sequence"/>
</dbReference>
<evidence type="ECO:0000256" key="1">
    <source>
        <dbReference type="SAM" id="Phobius"/>
    </source>
</evidence>
<sequence length="67" mass="8305">MEFEIYLPCKPDWLCESFMSVFSVLLLIGLILFIRIIYRESQKIKRRTKVRRLRGMGRERRRTRDRK</sequence>
<keyword evidence="1" id="KW-0812">Transmembrane</keyword>
<keyword evidence="1" id="KW-1133">Transmembrane helix</keyword>
<dbReference type="EMBL" id="JBGOOT010000009">
    <property type="protein sequence ID" value="MEZ8195794.1"/>
    <property type="molecule type" value="Genomic_DNA"/>
</dbReference>